<reference evidence="1 3" key="1">
    <citation type="journal article" date="2020" name="Stud. Mycol.">
        <title>101 Dothideomycetes genomes: a test case for predicting lifestyles and emergence of pathogens.</title>
        <authorList>
            <person name="Haridas S."/>
            <person name="Albert R."/>
            <person name="Binder M."/>
            <person name="Bloem J."/>
            <person name="Labutti K."/>
            <person name="Salamov A."/>
            <person name="Andreopoulos B."/>
            <person name="Baker S."/>
            <person name="Barry K."/>
            <person name="Bills G."/>
            <person name="Bluhm B."/>
            <person name="Cannon C."/>
            <person name="Castanera R."/>
            <person name="Culley D."/>
            <person name="Daum C."/>
            <person name="Ezra D."/>
            <person name="Gonzalez J."/>
            <person name="Henrissat B."/>
            <person name="Kuo A."/>
            <person name="Liang C."/>
            <person name="Lipzen A."/>
            <person name="Lutzoni F."/>
            <person name="Magnuson J."/>
            <person name="Mondo S."/>
            <person name="Nolan M."/>
            <person name="Ohm R."/>
            <person name="Pangilinan J."/>
            <person name="Park H.-J."/>
            <person name="Ramirez L."/>
            <person name="Alfaro M."/>
            <person name="Sun H."/>
            <person name="Tritt A."/>
            <person name="Yoshinaga Y."/>
            <person name="Zwiers L.-H."/>
            <person name="Turgeon B."/>
            <person name="Goodwin S."/>
            <person name="Spatafora J."/>
            <person name="Crous P."/>
            <person name="Grigoriev I."/>
        </authorList>
    </citation>
    <scope>NUCLEOTIDE SEQUENCE</scope>
    <source>
        <strain evidence="1 3">CBS 304.34</strain>
    </source>
</reference>
<keyword evidence="2" id="KW-1185">Reference proteome</keyword>
<dbReference type="Proteomes" id="UP000504636">
    <property type="component" value="Unplaced"/>
</dbReference>
<name>A0A6A6YIQ2_9PEZI</name>
<evidence type="ECO:0000313" key="3">
    <source>
        <dbReference type="RefSeq" id="XP_033575700.1"/>
    </source>
</evidence>
<dbReference type="AlphaFoldDB" id="A0A6A6YIQ2"/>
<dbReference type="RefSeq" id="XP_033575700.1">
    <property type="nucleotide sequence ID" value="XM_033720115.1"/>
</dbReference>
<accession>A0A6A6YIQ2</accession>
<dbReference type="OrthoDB" id="5275938at2759"/>
<reference evidence="3" key="2">
    <citation type="submission" date="2020-04" db="EMBL/GenBank/DDBJ databases">
        <authorList>
            <consortium name="NCBI Genome Project"/>
        </authorList>
    </citation>
    <scope>NUCLEOTIDE SEQUENCE</scope>
    <source>
        <strain evidence="3">CBS 304.34</strain>
    </source>
</reference>
<sequence length="272" mass="30901">MKLEADDDDPKALLFVLRAIHLKSMELPKQLTFDEVVKVAVICAKYDTVATVNWKIFVRDRVDNFAKGYGVSKGFKDGTDAPLANWYLEPGKEEWAYVAWTFGFAFQFTELAKHLIRTGRTDSEGNLLNSKSQPMNGHFPPGVIDFVLQARSASMSRLLGDTYSIFKRLLAYPTEHLCEADKQKMDRICGNFATSLTKLGLPMERPDVSAFHNSIEELVELLKKMRFDSPSDQPDIIKGTFWDHIIEHPLEDLPDAVPDEFLKHMSSQAAKW</sequence>
<gene>
    <name evidence="1 3" type="ORF">BDZ99DRAFT_463624</name>
</gene>
<dbReference type="GeneID" id="54461008"/>
<dbReference type="EMBL" id="MU003702">
    <property type="protein sequence ID" value="KAF2808736.1"/>
    <property type="molecule type" value="Genomic_DNA"/>
</dbReference>
<reference evidence="3" key="3">
    <citation type="submission" date="2025-04" db="UniProtKB">
        <authorList>
            <consortium name="RefSeq"/>
        </authorList>
    </citation>
    <scope>IDENTIFICATION</scope>
    <source>
        <strain evidence="3">CBS 304.34</strain>
    </source>
</reference>
<evidence type="ECO:0000313" key="1">
    <source>
        <dbReference type="EMBL" id="KAF2808736.1"/>
    </source>
</evidence>
<organism evidence="1">
    <name type="scientific">Mytilinidion resinicola</name>
    <dbReference type="NCBI Taxonomy" id="574789"/>
    <lineage>
        <taxon>Eukaryota</taxon>
        <taxon>Fungi</taxon>
        <taxon>Dikarya</taxon>
        <taxon>Ascomycota</taxon>
        <taxon>Pezizomycotina</taxon>
        <taxon>Dothideomycetes</taxon>
        <taxon>Pleosporomycetidae</taxon>
        <taxon>Mytilinidiales</taxon>
        <taxon>Mytilinidiaceae</taxon>
        <taxon>Mytilinidion</taxon>
    </lineage>
</organism>
<protein>
    <submittedName>
        <fullName evidence="1 3">Uncharacterized protein</fullName>
    </submittedName>
</protein>
<proteinExistence type="predicted"/>
<evidence type="ECO:0000313" key="2">
    <source>
        <dbReference type="Proteomes" id="UP000504636"/>
    </source>
</evidence>